<name>A0ABW2EPN0_9BACI</name>
<organism evidence="1 2">
    <name type="scientific">Halobacillus seohaensis</name>
    <dbReference type="NCBI Taxonomy" id="447421"/>
    <lineage>
        <taxon>Bacteria</taxon>
        <taxon>Bacillati</taxon>
        <taxon>Bacillota</taxon>
        <taxon>Bacilli</taxon>
        <taxon>Bacillales</taxon>
        <taxon>Bacillaceae</taxon>
        <taxon>Halobacillus</taxon>
    </lineage>
</organism>
<proteinExistence type="predicted"/>
<evidence type="ECO:0000313" key="2">
    <source>
        <dbReference type="Proteomes" id="UP001596410"/>
    </source>
</evidence>
<evidence type="ECO:0000313" key="1">
    <source>
        <dbReference type="EMBL" id="MFC7064248.1"/>
    </source>
</evidence>
<gene>
    <name evidence="1" type="ORF">ACFQIC_20860</name>
</gene>
<comment type="caution">
    <text evidence="1">The sequence shown here is derived from an EMBL/GenBank/DDBJ whole genome shotgun (WGS) entry which is preliminary data.</text>
</comment>
<protein>
    <submittedName>
        <fullName evidence="1">Uncharacterized protein</fullName>
    </submittedName>
</protein>
<dbReference type="EMBL" id="JBHSZV010000074">
    <property type="protein sequence ID" value="MFC7064248.1"/>
    <property type="molecule type" value="Genomic_DNA"/>
</dbReference>
<reference evidence="2" key="1">
    <citation type="journal article" date="2019" name="Int. J. Syst. Evol. Microbiol.">
        <title>The Global Catalogue of Microorganisms (GCM) 10K type strain sequencing project: providing services to taxonomists for standard genome sequencing and annotation.</title>
        <authorList>
            <consortium name="The Broad Institute Genomics Platform"/>
            <consortium name="The Broad Institute Genome Sequencing Center for Infectious Disease"/>
            <person name="Wu L."/>
            <person name="Ma J."/>
        </authorList>
    </citation>
    <scope>NUCLEOTIDE SEQUENCE [LARGE SCALE GENOMIC DNA]</scope>
    <source>
        <strain evidence="2">CGMCC 4.1621</strain>
    </source>
</reference>
<accession>A0ABW2EPN0</accession>
<keyword evidence="2" id="KW-1185">Reference proteome</keyword>
<sequence>MSSIMMMNYFKSLTTLEFSIFQEEHTIRVYPNWMVRYFESLTEKEQWQYFLEYRQITHQLISESYFIDQLKWILKHTSIELEYDLYVQAILDPDFFKDDIFKPGKFDELDKRYGQRFKKDFSTMFGPSESPAFSLDGQEDTLPF</sequence>
<dbReference type="Proteomes" id="UP001596410">
    <property type="component" value="Unassembled WGS sequence"/>
</dbReference>